<evidence type="ECO:0008006" key="5">
    <source>
        <dbReference type="Google" id="ProtNLM"/>
    </source>
</evidence>
<keyword evidence="4" id="KW-1185">Reference proteome</keyword>
<feature type="region of interest" description="Disordered" evidence="2">
    <location>
        <begin position="50"/>
        <end position="105"/>
    </location>
</feature>
<feature type="region of interest" description="Disordered" evidence="2">
    <location>
        <begin position="311"/>
        <end position="504"/>
    </location>
</feature>
<feature type="compositionally biased region" description="Basic and acidic residues" evidence="2">
    <location>
        <begin position="438"/>
        <end position="459"/>
    </location>
</feature>
<name>A0ABQ0CGE1_9HYPO</name>
<evidence type="ECO:0000256" key="2">
    <source>
        <dbReference type="SAM" id="MobiDB-lite"/>
    </source>
</evidence>
<dbReference type="PANTHER" id="PTHR16487:SF0">
    <property type="entry name" value="PROTEIN PHOSPHATASE 4 REGULATORY SUBUNIT 2-RELATED"/>
    <property type="match status" value="1"/>
</dbReference>
<evidence type="ECO:0000256" key="1">
    <source>
        <dbReference type="ARBA" id="ARBA00009207"/>
    </source>
</evidence>
<accession>A0ABQ0CGE1</accession>
<feature type="region of interest" description="Disordered" evidence="2">
    <location>
        <begin position="273"/>
        <end position="298"/>
    </location>
</feature>
<gene>
    <name evidence="3" type="primary">g915</name>
    <name evidence="3" type="ORF">EsDP_00000915</name>
</gene>
<dbReference type="EMBL" id="BAAFGZ010000018">
    <property type="protein sequence ID" value="GAB0132481.1"/>
    <property type="molecule type" value="Genomic_DNA"/>
</dbReference>
<dbReference type="Proteomes" id="UP001562357">
    <property type="component" value="Unassembled WGS sequence"/>
</dbReference>
<comment type="caution">
    <text evidence="3">The sequence shown here is derived from an EMBL/GenBank/DDBJ whole genome shotgun (WGS) entry which is preliminary data.</text>
</comment>
<proteinExistence type="inferred from homology"/>
<dbReference type="InterPro" id="IPR015267">
    <property type="entry name" value="PPP4R2"/>
</dbReference>
<comment type="similarity">
    <text evidence="1">Belongs to the PPP4R2 family.</text>
</comment>
<sequence length="504" mass="54363">MEVDSENESLHKIAAGGEIDEATWLDLRADFIARLDKLIYWSQKIARNDFPIPKLPPPPPAPTIESRLLSPLPSSPLEQSSSQEAKKENAPPEQADEEPRHLAPGELPKQLDDMLADIKKHLDTFESHAPHTIQRLMELLLRPKAHYKALAPYLHALDRVVRVTSETNTYPLPPAVPDMSSMELNGDDARDAAAANVSWSNPTVAALGTDEALGGALLTPIPWLTRRSPEDNDGEATPTPTTPVAGAQIHSEATETIDGPNGAGSVETVSVSVNGIPSTGHHTRGVTQGELLRQEQRAGVVPVSQLTRAQEYSVEEEAQQQQQQQQEEEEEQEEQEEQEGEEEEEEEEEEEDDDSMDQANGDEVPRARGPEEIGVGDTGLQGVTTSHMSEDGGVSMQGIDVEAAVGRKHDEHDQTAARAARAARDDDASSTSSTESTGTKREAQQELEGEHAKKMKEETAPLAGDADEEASPSASASTAPEEKKDGHGDGEEDGAKAEDMVGSA</sequence>
<protein>
    <recommendedName>
        <fullName evidence="5">PPP4R2-domain-containing protein</fullName>
    </recommendedName>
</protein>
<feature type="compositionally biased region" description="Basic and acidic residues" evidence="2">
    <location>
        <begin position="405"/>
        <end position="415"/>
    </location>
</feature>
<evidence type="ECO:0000313" key="4">
    <source>
        <dbReference type="Proteomes" id="UP001562357"/>
    </source>
</evidence>
<reference evidence="4" key="1">
    <citation type="submission" date="2024-06" db="EMBL/GenBank/DDBJ databases">
        <title>Draft Genome Sequences of Epichloe bromicola Strains Isolated from Elymus ciliaris.</title>
        <authorList>
            <consortium name="Epichloe bromicola genome sequencing consortium"/>
            <person name="Miura A."/>
            <person name="Imano S."/>
            <person name="Ashida A."/>
            <person name="Sato I."/>
            <person name="Chiba S."/>
            <person name="Tanaka A."/>
            <person name="Camagna M."/>
            <person name="Takemoto D."/>
        </authorList>
    </citation>
    <scope>NUCLEOTIDE SEQUENCE [LARGE SCALE GENOMIC DNA]</scope>
    <source>
        <strain evidence="4">DP</strain>
    </source>
</reference>
<dbReference type="Pfam" id="PF09184">
    <property type="entry name" value="PPP4R2"/>
    <property type="match status" value="1"/>
</dbReference>
<feature type="region of interest" description="Disordered" evidence="2">
    <location>
        <begin position="223"/>
        <end position="245"/>
    </location>
</feature>
<organism evidence="3 4">
    <name type="scientific">Epichloe bromicola</name>
    <dbReference type="NCBI Taxonomy" id="79588"/>
    <lineage>
        <taxon>Eukaryota</taxon>
        <taxon>Fungi</taxon>
        <taxon>Dikarya</taxon>
        <taxon>Ascomycota</taxon>
        <taxon>Pezizomycotina</taxon>
        <taxon>Sordariomycetes</taxon>
        <taxon>Hypocreomycetidae</taxon>
        <taxon>Hypocreales</taxon>
        <taxon>Clavicipitaceae</taxon>
        <taxon>Epichloe</taxon>
    </lineage>
</organism>
<feature type="compositionally biased region" description="Basic and acidic residues" evidence="2">
    <location>
        <begin position="480"/>
        <end position="504"/>
    </location>
</feature>
<dbReference type="PANTHER" id="PTHR16487">
    <property type="entry name" value="PPP4R2-RELATED PROTEIN"/>
    <property type="match status" value="1"/>
</dbReference>
<feature type="compositionally biased region" description="Acidic residues" evidence="2">
    <location>
        <begin position="326"/>
        <end position="356"/>
    </location>
</feature>
<feature type="compositionally biased region" description="Low complexity" evidence="2">
    <location>
        <begin position="65"/>
        <end position="83"/>
    </location>
</feature>
<evidence type="ECO:0000313" key="3">
    <source>
        <dbReference type="EMBL" id="GAB0132481.1"/>
    </source>
</evidence>
<feature type="compositionally biased region" description="Pro residues" evidence="2">
    <location>
        <begin position="53"/>
        <end position="62"/>
    </location>
</feature>